<dbReference type="STRING" id="35570.A0A1I8PVT0"/>
<dbReference type="Proteomes" id="UP000095300">
    <property type="component" value="Unassembled WGS sequence"/>
</dbReference>
<dbReference type="OrthoDB" id="8185860at2759"/>
<evidence type="ECO:0000256" key="11">
    <source>
        <dbReference type="RuleBase" id="RU351113"/>
    </source>
</evidence>
<reference evidence="12" key="1">
    <citation type="submission" date="2020-05" db="UniProtKB">
        <authorList>
            <consortium name="EnsemblMetazoa"/>
        </authorList>
    </citation>
    <scope>IDENTIFICATION</scope>
    <source>
        <strain evidence="12">USDA</strain>
    </source>
</reference>
<keyword evidence="9 11" id="KW-0807">Transducer</keyword>
<dbReference type="PANTHER" id="PTHR21137">
    <property type="entry name" value="ODORANT RECEPTOR"/>
    <property type="match status" value="1"/>
</dbReference>
<evidence type="ECO:0000313" key="13">
    <source>
        <dbReference type="Proteomes" id="UP000095300"/>
    </source>
</evidence>
<dbReference type="Pfam" id="PF02949">
    <property type="entry name" value="7tm_6"/>
    <property type="match status" value="1"/>
</dbReference>
<evidence type="ECO:0000256" key="2">
    <source>
        <dbReference type="ARBA" id="ARBA00022475"/>
    </source>
</evidence>
<feature type="transmembrane region" description="Helical" evidence="11">
    <location>
        <begin position="302"/>
        <end position="322"/>
    </location>
</feature>
<dbReference type="KEGG" id="scac:106087010"/>
<feature type="transmembrane region" description="Helical" evidence="11">
    <location>
        <begin position="328"/>
        <end position="347"/>
    </location>
</feature>
<keyword evidence="5 11" id="KW-0552">Olfaction</keyword>
<feature type="transmembrane region" description="Helical" evidence="11">
    <location>
        <begin position="131"/>
        <end position="156"/>
    </location>
</feature>
<dbReference type="GO" id="GO:0005549">
    <property type="term" value="F:odorant binding"/>
    <property type="evidence" value="ECO:0007669"/>
    <property type="project" value="InterPro"/>
</dbReference>
<comment type="caution">
    <text evidence="11">Lacks conserved residue(s) required for the propagation of feature annotation.</text>
</comment>
<gene>
    <name evidence="12" type="primary">106087010</name>
</gene>
<evidence type="ECO:0000256" key="4">
    <source>
        <dbReference type="ARBA" id="ARBA00022692"/>
    </source>
</evidence>
<protein>
    <recommendedName>
        <fullName evidence="11">Odorant receptor</fullName>
    </recommendedName>
</protein>
<evidence type="ECO:0000256" key="6">
    <source>
        <dbReference type="ARBA" id="ARBA00022989"/>
    </source>
</evidence>
<comment type="subunit">
    <text evidence="10">Interacts with Orco. Complexes exist early in the endomembrane system in olfactory sensory neurons (OSNs), coupling these complexes to the conserved ciliary trafficking pathway.</text>
</comment>
<sequence length="427" mass="49608">MAKSKRKLAKFDDFLKLSNFFYTSVGVRPYEKPGFIQGTSLLSSFIFYFGVINMNCMLVCEIIYVLRAFATGENILQAIMTMSYIGFVLVGDFKMLYVWSQKSALTIFVQRLMKMFPLDLELQKEYRMQYYLSQCTTVTVGFSMLYMILIWTYNLFAITQYFIYDKWLQTRVVGQELPYTMFYVWDWRDNWSYYLMYFLQDVAGYTSAAGQISSDLMLCAFATQLVMHYDYVSKTMTNYVVKLGSEDVENMDKKINRNLNAIAIVQAKAQAEDMQFLQEMIRYHENLLNLSEELNNIFGVPLLLNFATSSFVICFVGFQMTIGAAPDTLIKLFLFLISSIAQVYLICHYGQLLIDASINVADAVYNQNWSNAEIRYQKMLVLMAERAQKPAQLKATTFVLISRGTMTDLMQLSYKFFALLRTMYVTK</sequence>
<feature type="transmembrane region" description="Helical" evidence="11">
    <location>
        <begin position="78"/>
        <end position="99"/>
    </location>
</feature>
<comment type="subcellular location">
    <subcellularLocation>
        <location evidence="1 11">Cell membrane</location>
        <topology evidence="1 11">Multi-pass membrane protein</topology>
    </subcellularLocation>
</comment>
<dbReference type="GO" id="GO:0004984">
    <property type="term" value="F:olfactory receptor activity"/>
    <property type="evidence" value="ECO:0007669"/>
    <property type="project" value="InterPro"/>
</dbReference>
<evidence type="ECO:0000313" key="12">
    <source>
        <dbReference type="EnsemblMetazoa" id="SCAU011567-PA"/>
    </source>
</evidence>
<keyword evidence="13" id="KW-1185">Reference proteome</keyword>
<organism evidence="12 13">
    <name type="scientific">Stomoxys calcitrans</name>
    <name type="common">Stable fly</name>
    <name type="synonym">Conops calcitrans</name>
    <dbReference type="NCBI Taxonomy" id="35570"/>
    <lineage>
        <taxon>Eukaryota</taxon>
        <taxon>Metazoa</taxon>
        <taxon>Ecdysozoa</taxon>
        <taxon>Arthropoda</taxon>
        <taxon>Hexapoda</taxon>
        <taxon>Insecta</taxon>
        <taxon>Pterygota</taxon>
        <taxon>Neoptera</taxon>
        <taxon>Endopterygota</taxon>
        <taxon>Diptera</taxon>
        <taxon>Brachycera</taxon>
        <taxon>Muscomorpha</taxon>
        <taxon>Muscoidea</taxon>
        <taxon>Muscidae</taxon>
        <taxon>Stomoxys</taxon>
    </lineage>
</organism>
<evidence type="ECO:0000256" key="7">
    <source>
        <dbReference type="ARBA" id="ARBA00023136"/>
    </source>
</evidence>
<name>A0A1I8PVT0_STOCA</name>
<accession>A0A1I8PVT0</accession>
<dbReference type="EnsemblMetazoa" id="SCAU011567-RA">
    <property type="protein sequence ID" value="SCAU011567-PA"/>
    <property type="gene ID" value="SCAU011567"/>
</dbReference>
<evidence type="ECO:0000256" key="10">
    <source>
        <dbReference type="ARBA" id="ARBA00038679"/>
    </source>
</evidence>
<dbReference type="GO" id="GO:0005886">
    <property type="term" value="C:plasma membrane"/>
    <property type="evidence" value="ECO:0007669"/>
    <property type="project" value="UniProtKB-SubCell"/>
</dbReference>
<comment type="similarity">
    <text evidence="11">Belongs to the insect chemoreceptor superfamily. Heteromeric odorant receptor channel (TC 1.A.69) family.</text>
</comment>
<keyword evidence="6 11" id="KW-1133">Transmembrane helix</keyword>
<evidence type="ECO:0000256" key="9">
    <source>
        <dbReference type="ARBA" id="ARBA00023224"/>
    </source>
</evidence>
<dbReference type="InterPro" id="IPR004117">
    <property type="entry name" value="7tm6_olfct_rcpt"/>
</dbReference>
<proteinExistence type="inferred from homology"/>
<keyword evidence="3 11" id="KW-0716">Sensory transduction</keyword>
<dbReference type="GO" id="GO:0007165">
    <property type="term" value="P:signal transduction"/>
    <property type="evidence" value="ECO:0007669"/>
    <property type="project" value="UniProtKB-KW"/>
</dbReference>
<evidence type="ECO:0000256" key="3">
    <source>
        <dbReference type="ARBA" id="ARBA00022606"/>
    </source>
</evidence>
<keyword evidence="2" id="KW-1003">Cell membrane</keyword>
<evidence type="ECO:0000256" key="5">
    <source>
        <dbReference type="ARBA" id="ARBA00022725"/>
    </source>
</evidence>
<evidence type="ECO:0000256" key="8">
    <source>
        <dbReference type="ARBA" id="ARBA00023170"/>
    </source>
</evidence>
<keyword evidence="7 11" id="KW-0472">Membrane</keyword>
<dbReference type="VEuPathDB" id="VectorBase:SCAU011567"/>
<dbReference type="AlphaFoldDB" id="A0A1I8PVT0"/>
<keyword evidence="8 11" id="KW-0675">Receptor</keyword>
<keyword evidence="4 11" id="KW-0812">Transmembrane</keyword>
<feature type="transmembrane region" description="Helical" evidence="11">
    <location>
        <begin position="45"/>
        <end position="66"/>
    </location>
</feature>
<dbReference type="PANTHER" id="PTHR21137:SF44">
    <property type="entry name" value="ODORANT RECEPTOR 13A-RELATED"/>
    <property type="match status" value="1"/>
</dbReference>
<evidence type="ECO:0000256" key="1">
    <source>
        <dbReference type="ARBA" id="ARBA00004651"/>
    </source>
</evidence>